<dbReference type="Pfam" id="PF26550">
    <property type="entry name" value="Tricorn_2nd"/>
    <property type="match status" value="1"/>
</dbReference>
<dbReference type="Gene3D" id="2.130.10.10">
    <property type="entry name" value="YVTN repeat-like/Quinoprotein amine dehydrogenase"/>
    <property type="match status" value="1"/>
</dbReference>
<comment type="function">
    <text evidence="7">Degrades oligopeptides.</text>
</comment>
<organism evidence="13 14">
    <name type="scientific">Mucilaginibacter galii</name>
    <dbReference type="NCBI Taxonomy" id="2005073"/>
    <lineage>
        <taxon>Bacteria</taxon>
        <taxon>Pseudomonadati</taxon>
        <taxon>Bacteroidota</taxon>
        <taxon>Sphingobacteriia</taxon>
        <taxon>Sphingobacteriales</taxon>
        <taxon>Sphingobacteriaceae</taxon>
        <taxon>Mucilaginibacter</taxon>
    </lineage>
</organism>
<dbReference type="CDD" id="cd07562">
    <property type="entry name" value="Peptidase_S41_TRI"/>
    <property type="match status" value="1"/>
</dbReference>
<dbReference type="RefSeq" id="WP_188417954.1">
    <property type="nucleotide sequence ID" value="NZ_BMDO01000009.1"/>
</dbReference>
<comment type="similarity">
    <text evidence="2 7">Belongs to the peptidase S41B family.</text>
</comment>
<dbReference type="Pfam" id="PF26549">
    <property type="entry name" value="Tricorn_N"/>
    <property type="match status" value="1"/>
</dbReference>
<dbReference type="AlphaFoldDB" id="A0A917N2F3"/>
<dbReference type="Pfam" id="PF14684">
    <property type="entry name" value="Tricorn_C1"/>
    <property type="match status" value="1"/>
</dbReference>
<feature type="signal peptide" evidence="11">
    <location>
        <begin position="1"/>
        <end position="20"/>
    </location>
</feature>
<dbReference type="Gene3D" id="3.30.750.44">
    <property type="match status" value="1"/>
</dbReference>
<comment type="caution">
    <text evidence="13">The sequence shown here is derived from an EMBL/GenBank/DDBJ whole genome shotgun (WGS) entry which is preliminary data.</text>
</comment>
<keyword evidence="6 7" id="KW-0720">Serine protease</keyword>
<evidence type="ECO:0000256" key="5">
    <source>
        <dbReference type="ARBA" id="ARBA00022801"/>
    </source>
</evidence>
<dbReference type="InterPro" id="IPR005151">
    <property type="entry name" value="Tail-specific_protease"/>
</dbReference>
<dbReference type="PIRSF" id="PIRSF036421">
    <property type="entry name" value="Tricorn_protease"/>
    <property type="match status" value="1"/>
</dbReference>
<accession>A0A917N2F3</accession>
<evidence type="ECO:0000256" key="2">
    <source>
        <dbReference type="ARBA" id="ARBA00008524"/>
    </source>
</evidence>
<evidence type="ECO:0000256" key="4">
    <source>
        <dbReference type="ARBA" id="ARBA00022670"/>
    </source>
</evidence>
<dbReference type="InterPro" id="IPR036034">
    <property type="entry name" value="PDZ_sf"/>
</dbReference>
<evidence type="ECO:0000256" key="1">
    <source>
        <dbReference type="ARBA" id="ARBA00004496"/>
    </source>
</evidence>
<dbReference type="SUPFAM" id="SSF52096">
    <property type="entry name" value="ClpP/crotonase"/>
    <property type="match status" value="1"/>
</dbReference>
<dbReference type="SUPFAM" id="SSF50156">
    <property type="entry name" value="PDZ domain-like"/>
    <property type="match status" value="1"/>
</dbReference>
<keyword evidence="3 7" id="KW-0963">Cytoplasm</keyword>
<gene>
    <name evidence="13" type="ORF">GCM10011425_30550</name>
</gene>
<dbReference type="SUPFAM" id="SSF82171">
    <property type="entry name" value="DPP6 N-terminal domain-like"/>
    <property type="match status" value="1"/>
</dbReference>
<feature type="domain" description="Tail specific protease" evidence="12">
    <location>
        <begin position="843"/>
        <end position="1037"/>
    </location>
</feature>
<dbReference type="GO" id="GO:0008236">
    <property type="term" value="F:serine-type peptidase activity"/>
    <property type="evidence" value="ECO:0007669"/>
    <property type="project" value="UniProtKB-UniRule"/>
</dbReference>
<reference evidence="13" key="1">
    <citation type="journal article" date="2014" name="Int. J. Syst. Evol. Microbiol.">
        <title>Complete genome sequence of Corynebacterium casei LMG S-19264T (=DSM 44701T), isolated from a smear-ripened cheese.</title>
        <authorList>
            <consortium name="US DOE Joint Genome Institute (JGI-PGF)"/>
            <person name="Walter F."/>
            <person name="Albersmeier A."/>
            <person name="Kalinowski J."/>
            <person name="Ruckert C."/>
        </authorList>
    </citation>
    <scope>NUCLEOTIDE SEQUENCE</scope>
    <source>
        <strain evidence="13">CCM 8711</strain>
    </source>
</reference>
<dbReference type="InterPro" id="IPR029045">
    <property type="entry name" value="ClpP/crotonase-like_dom_sf"/>
</dbReference>
<evidence type="ECO:0000256" key="6">
    <source>
        <dbReference type="ARBA" id="ARBA00022825"/>
    </source>
</evidence>
<reference evidence="13" key="2">
    <citation type="submission" date="2020-09" db="EMBL/GenBank/DDBJ databases">
        <authorList>
            <person name="Sun Q."/>
            <person name="Sedlacek I."/>
        </authorList>
    </citation>
    <scope>NUCLEOTIDE SEQUENCE</scope>
    <source>
        <strain evidence="13">CCM 8711</strain>
    </source>
</reference>
<evidence type="ECO:0000256" key="9">
    <source>
        <dbReference type="PIRSR" id="PIRSR036421-3"/>
    </source>
</evidence>
<evidence type="ECO:0000256" key="7">
    <source>
        <dbReference type="PIRNR" id="PIRNR036421"/>
    </source>
</evidence>
<sequence length="1063" mass="121080">MKKIYAAFFLLSALPCWLYAQQPASYFTAYPTLTPDGNTVIFSYEGDLWKADLKGQSAMRLTAMQGNETNPRVSPDGQWLAFSSNQFGNSDVYVMPMAGGEIKQLTYHESGDEVDSWSWDSKSIYFTSGRYNSFAAYNVPRTGGTPVRVFDNYFNTIHGVVPHPQTGELFFGNTWESYRFPQRKHYKGDYNPDIQSYNPKTKAYKQYTKWIGKDYGATIDSKGNIYFISDEANGEYNLYTFVNGKKTALTQFPTSIKRPFVSADGRKVVFEKDYQLHVYDVATKQTQKLSFGLARNNVLPKDQEFDIAGKIESADLSADGKKLVMVSRGELFVSDADGKFVRKIERNSGERVTEAKFLANNRTVIYTQTLGGYTNWYTIPADGTAKPKQLTADKRSNRLLSMNKARTQGVYLSGRDEVRIIDLKSLASKTIAKDEIWGFQNSQPHFSPNSEYVAYTAHRNFEQDIFVYDVQGGKTINLTNTGVTESEPYWSPDGKYLYFTSSRTQPEYPYGSKDAHIYRMPLQKFDEAFRLDKFRDLFKEEKKPDAPAVTDKGKSKKGAAKKPISEQPVPKAPAVMVINTSDIMKRLERISPDFSSQNSPYVIQKGDKTLVYYLSAQNEGKPAVYRTTLENFESAKTEKLAGADIFGYDILNGGDKYYLLGSNGNLYKLNLDQNKIDKVELSYRFNRNLESEFKQMFDEAWAGLEENYYDGNFHGADWNKIHDVYATYLPYLNNRADLRLLLEDMLGELNSSHMGFNTSGMEERTNLRYRTMETGIVFDDNDPYRVVRVLNMSNADRTGVNLKAGDRLKAVNGVTVDEKQDRNYYFTKPSLDEEIELTFDRQGTVVTVKIHPEAAARFKTNLYDEWIDNNRKEVTQKSKNRIAYAHMKDMSTGALETFLEDMVDDAYKKDALILDLRYNTGGNVHDDVLKFLSQRPYLQWQYRGGERTPQPNFAPAAKPIILLVNEQTLSDGEMTAQGFKALGLGKIIGTETYRWIIFTSAKGLVDGSSYRIPAWGCYTLDGKDIEKEGVKPDIYIKTSFTDRVNNQDPQLDKAIQEIMKQLK</sequence>
<dbReference type="PANTHER" id="PTHR43253">
    <property type="entry name" value="TRICORN PROTEASE HOMOLOG 2-RELATED"/>
    <property type="match status" value="1"/>
</dbReference>
<keyword evidence="5 7" id="KW-0378">Hydrolase</keyword>
<feature type="active site" description="Charge relay system" evidence="8">
    <location>
        <position position="753"/>
    </location>
</feature>
<keyword evidence="14" id="KW-1185">Reference proteome</keyword>
<keyword evidence="4 7" id="KW-0645">Protease</keyword>
<dbReference type="EC" id="3.4.21.-" evidence="7"/>
<dbReference type="GO" id="GO:0005737">
    <property type="term" value="C:cytoplasm"/>
    <property type="evidence" value="ECO:0007669"/>
    <property type="project" value="UniProtKB-SubCell"/>
</dbReference>
<evidence type="ECO:0000256" key="11">
    <source>
        <dbReference type="SAM" id="SignalP"/>
    </source>
</evidence>
<dbReference type="Pfam" id="PF03572">
    <property type="entry name" value="Peptidase_S41"/>
    <property type="match status" value="1"/>
</dbReference>
<evidence type="ECO:0000313" key="14">
    <source>
        <dbReference type="Proteomes" id="UP000662074"/>
    </source>
</evidence>
<dbReference type="Proteomes" id="UP000662074">
    <property type="component" value="Unassembled WGS sequence"/>
</dbReference>
<evidence type="ECO:0000256" key="10">
    <source>
        <dbReference type="SAM" id="MobiDB-lite"/>
    </source>
</evidence>
<evidence type="ECO:0000259" key="12">
    <source>
        <dbReference type="SMART" id="SM00245"/>
    </source>
</evidence>
<dbReference type="GO" id="GO:0006508">
    <property type="term" value="P:proteolysis"/>
    <property type="evidence" value="ECO:0007669"/>
    <property type="project" value="UniProtKB-UniRule"/>
</dbReference>
<evidence type="ECO:0000313" key="13">
    <source>
        <dbReference type="EMBL" id="GGI51843.1"/>
    </source>
</evidence>
<feature type="site" description="Transition state stabilizer; via amide nitrogen" evidence="9">
    <location>
        <position position="971"/>
    </location>
</feature>
<feature type="active site" description="Nucleophile" evidence="8">
    <location>
        <position position="970"/>
    </location>
</feature>
<protein>
    <recommendedName>
        <fullName evidence="7">Tricorn protease homolog</fullName>
        <ecNumber evidence="7">3.4.21.-</ecNumber>
    </recommendedName>
</protein>
<dbReference type="Gene3D" id="2.120.10.60">
    <property type="entry name" value="Tricorn protease N-terminal domain"/>
    <property type="match status" value="1"/>
</dbReference>
<dbReference type="SMART" id="SM00245">
    <property type="entry name" value="TSPc"/>
    <property type="match status" value="1"/>
</dbReference>
<keyword evidence="11" id="KW-0732">Signal</keyword>
<dbReference type="SUPFAM" id="SSF69304">
    <property type="entry name" value="Tricorn protease N-terminal domain"/>
    <property type="match status" value="1"/>
</dbReference>
<dbReference type="PANTHER" id="PTHR43253:SF1">
    <property type="entry name" value="TRICORN PROTEASE HOMOLOG 2-RELATED"/>
    <property type="match status" value="1"/>
</dbReference>
<feature type="region of interest" description="Disordered" evidence="10">
    <location>
        <begin position="542"/>
        <end position="567"/>
    </location>
</feature>
<dbReference type="InterPro" id="IPR028204">
    <property type="entry name" value="Tricorn_C1"/>
</dbReference>
<dbReference type="Gene3D" id="2.30.42.10">
    <property type="match status" value="1"/>
</dbReference>
<name>A0A917N2F3_9SPHI</name>
<dbReference type="InterPro" id="IPR015943">
    <property type="entry name" value="WD40/YVTN_repeat-like_dom_sf"/>
</dbReference>
<dbReference type="InterPro" id="IPR012393">
    <property type="entry name" value="Tricorn_protease"/>
</dbReference>
<evidence type="ECO:0000256" key="3">
    <source>
        <dbReference type="ARBA" id="ARBA00022490"/>
    </source>
</evidence>
<comment type="subcellular location">
    <subcellularLocation>
        <location evidence="1 7">Cytoplasm</location>
    </subcellularLocation>
</comment>
<feature type="chain" id="PRO_5036675574" description="Tricorn protease homolog" evidence="11">
    <location>
        <begin position="21"/>
        <end position="1063"/>
    </location>
</feature>
<proteinExistence type="inferred from homology"/>
<dbReference type="Gene3D" id="3.90.226.10">
    <property type="entry name" value="2-enoyl-CoA Hydratase, Chain A, domain 1"/>
    <property type="match status" value="1"/>
</dbReference>
<evidence type="ECO:0000256" key="8">
    <source>
        <dbReference type="PIRSR" id="PIRSR036421-1"/>
    </source>
</evidence>
<feature type="active site" description="Charge relay system" evidence="8">
    <location>
        <position position="1026"/>
    </location>
</feature>
<dbReference type="EMBL" id="BMDO01000009">
    <property type="protein sequence ID" value="GGI51843.1"/>
    <property type="molecule type" value="Genomic_DNA"/>
</dbReference>